<feature type="compositionally biased region" description="Basic and acidic residues" evidence="12">
    <location>
        <begin position="370"/>
        <end position="380"/>
    </location>
</feature>
<keyword evidence="6 11" id="KW-0175">Coiled coil</keyword>
<keyword evidence="3" id="KW-0677">Repeat</keyword>
<feature type="compositionally biased region" description="Basic and acidic residues" evidence="12">
    <location>
        <begin position="539"/>
        <end position="550"/>
    </location>
</feature>
<dbReference type="PANTHER" id="PTHR45915:SF7">
    <property type="entry name" value="TRIPARTITE MOTIF-CONTAINING PROTEIN 66"/>
    <property type="match status" value="1"/>
</dbReference>
<evidence type="ECO:0000256" key="10">
    <source>
        <dbReference type="PROSITE-ProRule" id="PRU00035"/>
    </source>
</evidence>
<dbReference type="GO" id="GO:0008270">
    <property type="term" value="F:zinc ion binding"/>
    <property type="evidence" value="ECO:0007669"/>
    <property type="project" value="UniProtKB-KW"/>
</dbReference>
<dbReference type="PROSITE" id="PS50119">
    <property type="entry name" value="ZF_BBOX"/>
    <property type="match status" value="2"/>
</dbReference>
<keyword evidence="8" id="KW-0539">Nucleus</keyword>
<evidence type="ECO:0008006" key="18">
    <source>
        <dbReference type="Google" id="ProtNLM"/>
    </source>
</evidence>
<dbReference type="InterPro" id="IPR011011">
    <property type="entry name" value="Znf_FYVE_PHD"/>
</dbReference>
<dbReference type="Proteomes" id="UP001046870">
    <property type="component" value="Chromosome 11"/>
</dbReference>
<feature type="domain" description="Bromo" evidence="13">
    <location>
        <begin position="972"/>
        <end position="1044"/>
    </location>
</feature>
<evidence type="ECO:0000256" key="4">
    <source>
        <dbReference type="ARBA" id="ARBA00022771"/>
    </source>
</evidence>
<keyword evidence="2" id="KW-0479">Metal-binding</keyword>
<evidence type="ECO:0000313" key="17">
    <source>
        <dbReference type="Proteomes" id="UP001046870"/>
    </source>
</evidence>
<organism evidence="16 17">
    <name type="scientific">Megalops atlanticus</name>
    <name type="common">Tarpon</name>
    <name type="synonym">Clupea gigantea</name>
    <dbReference type="NCBI Taxonomy" id="7932"/>
    <lineage>
        <taxon>Eukaryota</taxon>
        <taxon>Metazoa</taxon>
        <taxon>Chordata</taxon>
        <taxon>Craniata</taxon>
        <taxon>Vertebrata</taxon>
        <taxon>Euteleostomi</taxon>
        <taxon>Actinopterygii</taxon>
        <taxon>Neopterygii</taxon>
        <taxon>Teleostei</taxon>
        <taxon>Elopiformes</taxon>
        <taxon>Megalopidae</taxon>
        <taxon>Megalops</taxon>
    </lineage>
</organism>
<dbReference type="PROSITE" id="PS50016">
    <property type="entry name" value="ZF_PHD_2"/>
    <property type="match status" value="1"/>
</dbReference>
<feature type="compositionally biased region" description="Polar residues" evidence="12">
    <location>
        <begin position="513"/>
        <end position="529"/>
    </location>
</feature>
<evidence type="ECO:0000256" key="12">
    <source>
        <dbReference type="SAM" id="MobiDB-lite"/>
    </source>
</evidence>
<evidence type="ECO:0000256" key="9">
    <source>
        <dbReference type="PROSITE-ProRule" id="PRU00024"/>
    </source>
</evidence>
<feature type="coiled-coil region" evidence="11">
    <location>
        <begin position="118"/>
        <end position="188"/>
    </location>
</feature>
<dbReference type="Gene3D" id="3.30.160.60">
    <property type="entry name" value="Classic Zinc Finger"/>
    <property type="match status" value="1"/>
</dbReference>
<dbReference type="InterPro" id="IPR037372">
    <property type="entry name" value="TRIM66_Bbox1_Znf"/>
</dbReference>
<dbReference type="InterPro" id="IPR003649">
    <property type="entry name" value="Bbox_C"/>
</dbReference>
<feature type="compositionally biased region" description="Basic and acidic residues" evidence="12">
    <location>
        <begin position="779"/>
        <end position="793"/>
    </location>
</feature>
<keyword evidence="17" id="KW-1185">Reference proteome</keyword>
<dbReference type="Gene3D" id="1.20.920.10">
    <property type="entry name" value="Bromodomain-like"/>
    <property type="match status" value="1"/>
</dbReference>
<evidence type="ECO:0000259" key="15">
    <source>
        <dbReference type="PROSITE" id="PS50119"/>
    </source>
</evidence>
<dbReference type="SMART" id="SM00502">
    <property type="entry name" value="BBC"/>
    <property type="match status" value="1"/>
</dbReference>
<dbReference type="Pfam" id="PF00643">
    <property type="entry name" value="zf-B_box"/>
    <property type="match status" value="1"/>
</dbReference>
<feature type="region of interest" description="Disordered" evidence="12">
    <location>
        <begin position="735"/>
        <end position="857"/>
    </location>
</feature>
<dbReference type="Pfam" id="PF00628">
    <property type="entry name" value="PHD"/>
    <property type="match status" value="1"/>
</dbReference>
<keyword evidence="4 9" id="KW-0863">Zinc-finger</keyword>
<dbReference type="Pfam" id="PF00439">
    <property type="entry name" value="Bromodomain"/>
    <property type="match status" value="1"/>
</dbReference>
<evidence type="ECO:0000256" key="6">
    <source>
        <dbReference type="ARBA" id="ARBA00023054"/>
    </source>
</evidence>
<feature type="region of interest" description="Disordered" evidence="12">
    <location>
        <begin position="1085"/>
        <end position="1116"/>
    </location>
</feature>
<proteinExistence type="predicted"/>
<keyword evidence="5" id="KW-0862">Zinc</keyword>
<dbReference type="Pfam" id="PF25287">
    <property type="entry name" value="zf-B_box_Trim66"/>
    <property type="match status" value="1"/>
</dbReference>
<dbReference type="SMART" id="SM00297">
    <property type="entry name" value="BROMO"/>
    <property type="match status" value="1"/>
</dbReference>
<evidence type="ECO:0000259" key="13">
    <source>
        <dbReference type="PROSITE" id="PS50014"/>
    </source>
</evidence>
<dbReference type="OrthoDB" id="1870062at2759"/>
<protein>
    <recommendedName>
        <fullName evidence="18">Tripartite motif containing 66</fullName>
    </recommendedName>
</protein>
<dbReference type="AlphaFoldDB" id="A0A9D3T9N7"/>
<evidence type="ECO:0000256" key="8">
    <source>
        <dbReference type="ARBA" id="ARBA00023242"/>
    </source>
</evidence>
<dbReference type="PROSITE" id="PS50014">
    <property type="entry name" value="BROMODOMAIN_2"/>
    <property type="match status" value="1"/>
</dbReference>
<gene>
    <name evidence="16" type="ORF">MATL_G00143460</name>
</gene>
<comment type="subcellular location">
    <subcellularLocation>
        <location evidence="1">Nucleus</location>
    </subcellularLocation>
</comment>
<evidence type="ECO:0000256" key="7">
    <source>
        <dbReference type="ARBA" id="ARBA00023117"/>
    </source>
</evidence>
<keyword evidence="7 10" id="KW-0103">Bromodomain</keyword>
<dbReference type="InterPro" id="IPR001965">
    <property type="entry name" value="Znf_PHD"/>
</dbReference>
<dbReference type="SUPFAM" id="SSF47370">
    <property type="entry name" value="Bromodomain"/>
    <property type="match status" value="1"/>
</dbReference>
<dbReference type="GO" id="GO:0000785">
    <property type="term" value="C:chromatin"/>
    <property type="evidence" value="ECO:0007669"/>
    <property type="project" value="TreeGrafter"/>
</dbReference>
<evidence type="ECO:0000313" key="16">
    <source>
        <dbReference type="EMBL" id="KAG7468457.1"/>
    </source>
</evidence>
<dbReference type="InterPro" id="IPR019786">
    <property type="entry name" value="Zinc_finger_PHD-type_CS"/>
</dbReference>
<feature type="domain" description="B box-type" evidence="15">
    <location>
        <begin position="66"/>
        <end position="103"/>
    </location>
</feature>
<feature type="domain" description="PHD-type" evidence="14">
    <location>
        <begin position="882"/>
        <end position="929"/>
    </location>
</feature>
<dbReference type="SMART" id="SM00249">
    <property type="entry name" value="PHD"/>
    <property type="match status" value="1"/>
</dbReference>
<sequence>MERVCTHCREPREAQSLCTYCNKWLCYQCTDMHPDHRTAGPLLLPPSSGKRPAQTGSSYWPGGVPLCHFHRQEPLDLFCETCDLMSCSSCHLSTHMDHRVVHVGKALQDQLWLFENLMFQVEERKSTVENTAKQLEDRLHGVKIMQRKAENQIKMAKMIMINELNKRANLLIEQLERVSNEFKQHLEEQLQGMIDVCSQLGHVQNFISWATAHHQRNPLLFSKELITFQMQRLLESQLHSDLGPPVKIKFNWDASFWTKQISTLGQLTAEGGSHSHSVGMACPSILKPQPITCTALPASMCHRALDQGCSFQPRFQPQLCCPHCVNVSKAPQPHIDLLMGHGREPLDQGGRCNPITPYSERALMQLKKQSEMQLDKRDLEPSPCPATCVESSQSRLDPLCPPPLVRHASTIQHPKQQVLMQLQPQSQLRPPMADARLRSSSRSPSTEQQRPAQSSLQVLLQSSSQLQAEQLPSGQAQPAAERYCTDAGQQPAQTVIRRREADAPAGESGAARGQQQKGEPTRTKTQNPAPSAPGLAPEQRAERGSADAEKLPQSSSSSSACRGTAPLEMLAPAHEPPSNTPTGPGLLQGRSLESHKAPEQLVEQSHSLPEAWSTGANNSLATAARERGPAAGQDGSTQPGERSARASSDGVGQVPSSAACSVPAPASSPLGQCSASLSTCKKEPGKIYACEDTGTEGRARLKISRKRLDTRTAKDIKKVPKSSRKVPLVCLERLRIRLMPGQPSVSRLPPDEQRHGGPLTDPEPTTEGAVTPEPQRSPASEEHQNKGRPKEQMEQCTEQELDSDLEAEQQPEFGPYMEPDQHLESEQELGPGLEPATDLPSESAAVSGPLSECGKRASPCERADWPAVAGEACEEAGQMENEDFCAVCRNGGDLLCCDRCPKVFHLSCHVPPLLSFPTGDWVCTLCRDVQHPEVEYDCENTRLPADHTGKGGAYGLSDFDLRRCEKLTLFISCNILSAPFHEPVSPLARHYYQIIKKPMDLSVIRGKLNRKSPLHYYTPEEFVADIFLMFRNCAKFNYPDSEVAQAGQSLEAFFKSKLREVFKDKTFSVPNEDSDSEEYEDFYRSGADGFPWPGRKEHCHRKRKRRHSLNSRRHHF</sequence>
<feature type="region of interest" description="Disordered" evidence="12">
    <location>
        <begin position="425"/>
        <end position="678"/>
    </location>
</feature>
<name>A0A9D3T9N7_MEGAT</name>
<evidence type="ECO:0000259" key="14">
    <source>
        <dbReference type="PROSITE" id="PS50016"/>
    </source>
</evidence>
<dbReference type="SUPFAM" id="SSF57903">
    <property type="entry name" value="FYVE/PHD zinc finger"/>
    <property type="match status" value="1"/>
</dbReference>
<feature type="domain" description="B box-type" evidence="15">
    <location>
        <begin position="1"/>
        <end position="41"/>
    </location>
</feature>
<dbReference type="CDD" id="cd05502">
    <property type="entry name" value="Bromo_tif1_like"/>
    <property type="match status" value="1"/>
</dbReference>
<dbReference type="InterPro" id="IPR000315">
    <property type="entry name" value="Znf_B-box"/>
</dbReference>
<dbReference type="InterPro" id="IPR036427">
    <property type="entry name" value="Bromodomain-like_sf"/>
</dbReference>
<evidence type="ECO:0000256" key="3">
    <source>
        <dbReference type="ARBA" id="ARBA00022737"/>
    </source>
</evidence>
<dbReference type="EMBL" id="JAFDVH010000011">
    <property type="protein sequence ID" value="KAG7468457.1"/>
    <property type="molecule type" value="Genomic_DNA"/>
</dbReference>
<dbReference type="SUPFAM" id="SSF57845">
    <property type="entry name" value="B-box zinc-binding domain"/>
    <property type="match status" value="1"/>
</dbReference>
<accession>A0A9D3T9N7</accession>
<feature type="compositionally biased region" description="Basic residues" evidence="12">
    <location>
        <begin position="1097"/>
        <end position="1116"/>
    </location>
</feature>
<evidence type="ECO:0000256" key="1">
    <source>
        <dbReference type="ARBA" id="ARBA00004123"/>
    </source>
</evidence>
<evidence type="ECO:0000256" key="5">
    <source>
        <dbReference type="ARBA" id="ARBA00022833"/>
    </source>
</evidence>
<dbReference type="PANTHER" id="PTHR45915">
    <property type="entry name" value="TRANSCRIPTION INTERMEDIARY FACTOR"/>
    <property type="match status" value="1"/>
</dbReference>
<feature type="compositionally biased region" description="Acidic residues" evidence="12">
    <location>
        <begin position="797"/>
        <end position="809"/>
    </location>
</feature>
<evidence type="ECO:0000256" key="2">
    <source>
        <dbReference type="ARBA" id="ARBA00022723"/>
    </source>
</evidence>
<dbReference type="SMART" id="SM00336">
    <property type="entry name" value="BBOX"/>
    <property type="match status" value="2"/>
</dbReference>
<evidence type="ECO:0000256" key="11">
    <source>
        <dbReference type="SAM" id="Coils"/>
    </source>
</evidence>
<feature type="compositionally biased region" description="Polar residues" evidence="12">
    <location>
        <begin position="438"/>
        <end position="452"/>
    </location>
</feature>
<feature type="compositionally biased region" description="Low complexity" evidence="12">
    <location>
        <begin position="453"/>
        <end position="473"/>
    </location>
</feature>
<dbReference type="GO" id="GO:0005634">
    <property type="term" value="C:nucleus"/>
    <property type="evidence" value="ECO:0007669"/>
    <property type="project" value="UniProtKB-SubCell"/>
</dbReference>
<dbReference type="PROSITE" id="PS01359">
    <property type="entry name" value="ZF_PHD_1"/>
    <property type="match status" value="1"/>
</dbReference>
<reference evidence="16" key="1">
    <citation type="submission" date="2021-01" db="EMBL/GenBank/DDBJ databases">
        <authorList>
            <person name="Zahm M."/>
            <person name="Roques C."/>
            <person name="Cabau C."/>
            <person name="Klopp C."/>
            <person name="Donnadieu C."/>
            <person name="Jouanno E."/>
            <person name="Lampietro C."/>
            <person name="Louis A."/>
            <person name="Herpin A."/>
            <person name="Echchiki A."/>
            <person name="Berthelot C."/>
            <person name="Parey E."/>
            <person name="Roest-Crollius H."/>
            <person name="Braasch I."/>
            <person name="Postlethwait J."/>
            <person name="Bobe J."/>
            <person name="Montfort J."/>
            <person name="Bouchez O."/>
            <person name="Begum T."/>
            <person name="Mejri S."/>
            <person name="Adams A."/>
            <person name="Chen W.-J."/>
            <person name="Guiguen Y."/>
        </authorList>
    </citation>
    <scope>NUCLEOTIDE SEQUENCE</scope>
    <source>
        <strain evidence="16">YG-15Mar2019-1</strain>
        <tissue evidence="16">Brain</tissue>
    </source>
</reference>
<comment type="caution">
    <text evidence="16">The sequence shown here is derived from an EMBL/GenBank/DDBJ whole genome shotgun (WGS) entry which is preliminary data.</text>
</comment>
<feature type="region of interest" description="Disordered" evidence="12">
    <location>
        <begin position="370"/>
        <end position="395"/>
    </location>
</feature>
<dbReference type="InterPro" id="IPR013083">
    <property type="entry name" value="Znf_RING/FYVE/PHD"/>
</dbReference>
<dbReference type="Gene3D" id="3.30.40.10">
    <property type="entry name" value="Zinc/RING finger domain, C3HC4 (zinc finger)"/>
    <property type="match status" value="1"/>
</dbReference>
<feature type="compositionally biased region" description="Low complexity" evidence="12">
    <location>
        <begin position="654"/>
        <end position="669"/>
    </location>
</feature>
<dbReference type="InterPro" id="IPR001487">
    <property type="entry name" value="Bromodomain"/>
</dbReference>
<dbReference type="FunFam" id="3.30.40.10:FF:000123">
    <property type="entry name" value="E3 ubiquitin-protein ligase TRIM33"/>
    <property type="match status" value="1"/>
</dbReference>
<dbReference type="InterPro" id="IPR019787">
    <property type="entry name" value="Znf_PHD-finger"/>
</dbReference>